<gene>
    <name evidence="2" type="ORF">ABID37_002607</name>
</gene>
<comment type="caution">
    <text evidence="2">The sequence shown here is derived from an EMBL/GenBank/DDBJ whole genome shotgun (WGS) entry which is preliminary data.</text>
</comment>
<dbReference type="SUPFAM" id="SSF55729">
    <property type="entry name" value="Acyl-CoA N-acyltransferases (Nat)"/>
    <property type="match status" value="1"/>
</dbReference>
<keyword evidence="3" id="KW-1185">Reference proteome</keyword>
<evidence type="ECO:0000313" key="3">
    <source>
        <dbReference type="Proteomes" id="UP001549076"/>
    </source>
</evidence>
<dbReference type="Pfam" id="PF13480">
    <property type="entry name" value="Acetyltransf_6"/>
    <property type="match status" value="1"/>
</dbReference>
<dbReference type="InterPro" id="IPR016181">
    <property type="entry name" value="Acyl_CoA_acyltransferase"/>
</dbReference>
<dbReference type="Gene3D" id="3.40.630.30">
    <property type="match status" value="1"/>
</dbReference>
<name>A0ABV2N007_9HYPH</name>
<protein>
    <submittedName>
        <fullName evidence="2">CelD/BcsL family acetyltransferase involved in cellulose biosynthesis</fullName>
    </submittedName>
</protein>
<dbReference type="RefSeq" id="WP_354195362.1">
    <property type="nucleotide sequence ID" value="NZ_JBEPML010000008.1"/>
</dbReference>
<dbReference type="InterPro" id="IPR038740">
    <property type="entry name" value="BioF2-like_GNAT_dom"/>
</dbReference>
<sequence length="403" mass="44822">MTSQPNTVTRTAAQAGTVDRTGSGFEVERFDRPSDIEREWRRLESDGVTTVFQRYDWVDSYVTHVLPHLKARPAIVLGRLHGQPAFILPLAISKVGPARMATWIGGDHSGYNFGLWSMEAVAAMALLGRAEIERMLGRALGDADCAVLARTPKSHDGVAQPLAGLPSRPSSTEGYSFDLAGGFDAVLKKTDGSRRRKSIRKQERKMGEFGVLRYATLRDPARAGAALDFFFEHKGQRLAEQGKADSFAEPGVQDFFHELLDRSMAMEEPILEMMELSVDGTMRAVKGSGIHRGRVNAYFSTYASDELVSYGPGRALLFRHVEECCERGLSAFDLGVGYEEYKTHWCDIIHELDDIYAAFTPLGSATIAAIRSAEAVKHLMRRNKVLWQYLKRARAFLSRRSSP</sequence>
<dbReference type="EMBL" id="JBEPML010000008">
    <property type="protein sequence ID" value="MET3792390.1"/>
    <property type="molecule type" value="Genomic_DNA"/>
</dbReference>
<dbReference type="Proteomes" id="UP001549076">
    <property type="component" value="Unassembled WGS sequence"/>
</dbReference>
<evidence type="ECO:0000313" key="2">
    <source>
        <dbReference type="EMBL" id="MET3792390.1"/>
    </source>
</evidence>
<organism evidence="2 3">
    <name type="scientific">Aquamicrobium terrae</name>
    <dbReference type="NCBI Taxonomy" id="1324945"/>
    <lineage>
        <taxon>Bacteria</taxon>
        <taxon>Pseudomonadati</taxon>
        <taxon>Pseudomonadota</taxon>
        <taxon>Alphaproteobacteria</taxon>
        <taxon>Hyphomicrobiales</taxon>
        <taxon>Phyllobacteriaceae</taxon>
        <taxon>Aquamicrobium</taxon>
    </lineage>
</organism>
<evidence type="ECO:0000259" key="1">
    <source>
        <dbReference type="Pfam" id="PF13480"/>
    </source>
</evidence>
<proteinExistence type="predicted"/>
<feature type="domain" description="BioF2-like acetyltransferase" evidence="1">
    <location>
        <begin position="193"/>
        <end position="342"/>
    </location>
</feature>
<reference evidence="2 3" key="1">
    <citation type="submission" date="2024-06" db="EMBL/GenBank/DDBJ databases">
        <title>Genomic Encyclopedia of Type Strains, Phase IV (KMG-IV): sequencing the most valuable type-strain genomes for metagenomic binning, comparative biology and taxonomic classification.</title>
        <authorList>
            <person name="Goeker M."/>
        </authorList>
    </citation>
    <scope>NUCLEOTIDE SEQUENCE [LARGE SCALE GENOMIC DNA]</scope>
    <source>
        <strain evidence="2 3">DSM 27865</strain>
    </source>
</reference>
<accession>A0ABV2N007</accession>